<dbReference type="Pfam" id="PF18904">
    <property type="entry name" value="DUF5660"/>
    <property type="match status" value="1"/>
</dbReference>
<feature type="region of interest" description="Disordered" evidence="2">
    <location>
        <begin position="52"/>
        <end position="72"/>
    </location>
</feature>
<dbReference type="AlphaFoldDB" id="A0A2H0WAR7"/>
<evidence type="ECO:0000256" key="2">
    <source>
        <dbReference type="SAM" id="MobiDB-lite"/>
    </source>
</evidence>
<sequence length="216" mass="24551">MDSINIFSSSSKKKKGSHQPVSFIEALKDIGSSVQKQAKDATIGTGKAMADQLLGGNKNSDQVGDSGELQPETPFNFEDYLKSREKQIEQVQKQKFESRIQEERLVFHRKEEEAKLEIKAVQEELKKLAESTEGLSVEIKKATFTATVNPGTYHENFFSRIKRLIQLARKKLVESQTWLESFNYRSQRKSAYWGGVKKSGTKFMLSQERYTATKTG</sequence>
<dbReference type="InterPro" id="IPR043719">
    <property type="entry name" value="DUF5660"/>
</dbReference>
<organism evidence="4 5">
    <name type="scientific">Candidatus Beckwithbacteria bacterium CG10_big_fil_rev_8_21_14_0_10_34_10</name>
    <dbReference type="NCBI Taxonomy" id="1974495"/>
    <lineage>
        <taxon>Bacteria</taxon>
        <taxon>Candidatus Beckwithiibacteriota</taxon>
    </lineage>
</organism>
<feature type="domain" description="DUF5660" evidence="3">
    <location>
        <begin position="109"/>
        <end position="216"/>
    </location>
</feature>
<comment type="caution">
    <text evidence="4">The sequence shown here is derived from an EMBL/GenBank/DDBJ whole genome shotgun (WGS) entry which is preliminary data.</text>
</comment>
<feature type="coiled-coil region" evidence="1">
    <location>
        <begin position="111"/>
        <end position="138"/>
    </location>
</feature>
<feature type="region of interest" description="Disordered" evidence="2">
    <location>
        <begin position="1"/>
        <end position="20"/>
    </location>
</feature>
<evidence type="ECO:0000313" key="4">
    <source>
        <dbReference type="EMBL" id="PIS09655.1"/>
    </source>
</evidence>
<evidence type="ECO:0000256" key="1">
    <source>
        <dbReference type="SAM" id="Coils"/>
    </source>
</evidence>
<protein>
    <recommendedName>
        <fullName evidence="3">DUF5660 domain-containing protein</fullName>
    </recommendedName>
</protein>
<proteinExistence type="predicted"/>
<dbReference type="Proteomes" id="UP000230093">
    <property type="component" value="Unassembled WGS sequence"/>
</dbReference>
<evidence type="ECO:0000259" key="3">
    <source>
        <dbReference type="Pfam" id="PF18904"/>
    </source>
</evidence>
<reference evidence="5" key="1">
    <citation type="submission" date="2017-09" db="EMBL/GenBank/DDBJ databases">
        <title>Depth-based differentiation of microbial function through sediment-hosted aquifers and enrichment of novel symbionts in the deep terrestrial subsurface.</title>
        <authorList>
            <person name="Probst A.J."/>
            <person name="Ladd B."/>
            <person name="Jarett J.K."/>
            <person name="Geller-Mcgrath D.E."/>
            <person name="Sieber C.M.K."/>
            <person name="Emerson J.B."/>
            <person name="Anantharaman K."/>
            <person name="Thomas B.C."/>
            <person name="Malmstrom R."/>
            <person name="Stieglmeier M."/>
            <person name="Klingl A."/>
            <person name="Woyke T."/>
            <person name="Ryan C.M."/>
            <person name="Banfield J.F."/>
        </authorList>
    </citation>
    <scope>NUCLEOTIDE SEQUENCE [LARGE SCALE GENOMIC DNA]</scope>
</reference>
<keyword evidence="1" id="KW-0175">Coiled coil</keyword>
<evidence type="ECO:0000313" key="5">
    <source>
        <dbReference type="Proteomes" id="UP000230093"/>
    </source>
</evidence>
<accession>A0A2H0WAR7</accession>
<gene>
    <name evidence="4" type="ORF">COT75_00455</name>
</gene>
<dbReference type="EMBL" id="PEZT01000001">
    <property type="protein sequence ID" value="PIS09655.1"/>
    <property type="molecule type" value="Genomic_DNA"/>
</dbReference>
<name>A0A2H0WAR7_9BACT</name>